<accession>A0A8J4URB1</accession>
<dbReference type="Proteomes" id="UP000727407">
    <property type="component" value="Unassembled WGS sequence"/>
</dbReference>
<keyword evidence="3" id="KW-1185">Reference proteome</keyword>
<dbReference type="EMBL" id="QNUK01000078">
    <property type="protein sequence ID" value="KAF5903142.1"/>
    <property type="molecule type" value="Genomic_DNA"/>
</dbReference>
<evidence type="ECO:0000256" key="1">
    <source>
        <dbReference type="SAM" id="MobiDB-lite"/>
    </source>
</evidence>
<evidence type="ECO:0000313" key="3">
    <source>
        <dbReference type="Proteomes" id="UP000727407"/>
    </source>
</evidence>
<feature type="compositionally biased region" description="Basic and acidic residues" evidence="1">
    <location>
        <begin position="1"/>
        <end position="16"/>
    </location>
</feature>
<comment type="caution">
    <text evidence="2">The sequence shown here is derived from an EMBL/GenBank/DDBJ whole genome shotgun (WGS) entry which is preliminary data.</text>
</comment>
<feature type="non-terminal residue" evidence="2">
    <location>
        <position position="135"/>
    </location>
</feature>
<gene>
    <name evidence="2" type="ORF">DAT39_007109</name>
</gene>
<reference evidence="2" key="1">
    <citation type="submission" date="2020-07" db="EMBL/GenBank/DDBJ databases">
        <title>Clarias magur genome sequencing, assembly and annotation.</title>
        <authorList>
            <person name="Kushwaha B."/>
            <person name="Kumar R."/>
            <person name="Das P."/>
            <person name="Joshi C.G."/>
            <person name="Kumar D."/>
            <person name="Nagpure N.S."/>
            <person name="Pandey M."/>
            <person name="Agarwal S."/>
            <person name="Srivastava S."/>
            <person name="Singh M."/>
            <person name="Sahoo L."/>
            <person name="Jayasankar P."/>
            <person name="Meher P.K."/>
            <person name="Koringa P.G."/>
            <person name="Iquebal M.A."/>
            <person name="Das S.P."/>
            <person name="Bit A."/>
            <person name="Patnaik S."/>
            <person name="Patel N."/>
            <person name="Shah T.M."/>
            <person name="Hinsu A."/>
            <person name="Jena J.K."/>
        </authorList>
    </citation>
    <scope>NUCLEOTIDE SEQUENCE</scope>
    <source>
        <strain evidence="2">CIFAMagur01</strain>
        <tissue evidence="2">Testis</tissue>
    </source>
</reference>
<name>A0A8J4URB1_CLAMG</name>
<feature type="region of interest" description="Disordered" evidence="1">
    <location>
        <begin position="1"/>
        <end position="29"/>
    </location>
</feature>
<dbReference type="AlphaFoldDB" id="A0A8J4URB1"/>
<evidence type="ECO:0000313" key="2">
    <source>
        <dbReference type="EMBL" id="KAF5903142.1"/>
    </source>
</evidence>
<proteinExistence type="predicted"/>
<sequence>MMRIQKNKDKKDRDGEQADSQVSGEFNPEAFDLMTTNIIKAIDEKPSPLAATINKHSAELQAASKWLDKVEARIAASDSATHEPRISELEKQVRALTDSLDMAESYNRRVNIRVFGLAEDKEKGSPGDFFESWLP</sequence>
<protein>
    <submittedName>
        <fullName evidence="2">LINE-1 type transposase domain-containing 1</fullName>
    </submittedName>
</protein>
<dbReference type="OrthoDB" id="10059413at2759"/>
<organism evidence="2 3">
    <name type="scientific">Clarias magur</name>
    <name type="common">Asian catfish</name>
    <name type="synonym">Macropteronotus magur</name>
    <dbReference type="NCBI Taxonomy" id="1594786"/>
    <lineage>
        <taxon>Eukaryota</taxon>
        <taxon>Metazoa</taxon>
        <taxon>Chordata</taxon>
        <taxon>Craniata</taxon>
        <taxon>Vertebrata</taxon>
        <taxon>Euteleostomi</taxon>
        <taxon>Actinopterygii</taxon>
        <taxon>Neopterygii</taxon>
        <taxon>Teleostei</taxon>
        <taxon>Ostariophysi</taxon>
        <taxon>Siluriformes</taxon>
        <taxon>Clariidae</taxon>
        <taxon>Clarias</taxon>
    </lineage>
</organism>